<dbReference type="OrthoDB" id="7595324at2"/>
<dbReference type="PROSITE" id="PS00141">
    <property type="entry name" value="ASP_PROTEASE"/>
    <property type="match status" value="1"/>
</dbReference>
<name>A0A251X2E9_9RHOB</name>
<dbReference type="SUPFAM" id="SSF50630">
    <property type="entry name" value="Acid proteases"/>
    <property type="match status" value="1"/>
</dbReference>
<dbReference type="RefSeq" id="WP_086450428.1">
    <property type="nucleotide sequence ID" value="NZ_MSPP01000001.1"/>
</dbReference>
<sequence>MDSYDKMRLLYLGLLIAVILGSLLMRSGGRIGHLLRQAGLWVVIFSGVSFGIATLQGDLIFTSQNQTVLDDGRIELTMQRDGHYYLTANVNGAPIEFVVDTGASHIVLTQADAKRAGIDVSTLRYIGSASTANGIVRTAPVTIQSLQVDDVTDKNIRAVVNGGEMNGSLLGMSYLNRFEKIEISQNRLVLTR</sequence>
<keyword evidence="1" id="KW-0812">Transmembrane</keyword>
<evidence type="ECO:0000313" key="2">
    <source>
        <dbReference type="EMBL" id="OUD10782.1"/>
    </source>
</evidence>
<evidence type="ECO:0000256" key="1">
    <source>
        <dbReference type="SAM" id="Phobius"/>
    </source>
</evidence>
<dbReference type="InterPro" id="IPR011969">
    <property type="entry name" value="Clan_AA_Asp_peptidase_C"/>
</dbReference>
<dbReference type="NCBIfam" id="TIGR02281">
    <property type="entry name" value="clan_AA_DTGA"/>
    <property type="match status" value="1"/>
</dbReference>
<keyword evidence="1" id="KW-0472">Membrane</keyword>
<protein>
    <recommendedName>
        <fullName evidence="4">Aspartyl protease</fullName>
    </recommendedName>
</protein>
<dbReference type="InterPro" id="IPR001969">
    <property type="entry name" value="Aspartic_peptidase_AS"/>
</dbReference>
<dbReference type="AlphaFoldDB" id="A0A251X2E9"/>
<organism evidence="2 3">
    <name type="scientific">Marivivens niveibacter</name>
    <dbReference type="NCBI Taxonomy" id="1930667"/>
    <lineage>
        <taxon>Bacteria</taxon>
        <taxon>Pseudomonadati</taxon>
        <taxon>Pseudomonadota</taxon>
        <taxon>Alphaproteobacteria</taxon>
        <taxon>Rhodobacterales</taxon>
        <taxon>Paracoccaceae</taxon>
        <taxon>Marivivens group</taxon>
        <taxon>Marivivens</taxon>
    </lineage>
</organism>
<dbReference type="InterPro" id="IPR034122">
    <property type="entry name" value="Retropepsin-like_bacterial"/>
</dbReference>
<evidence type="ECO:0000313" key="3">
    <source>
        <dbReference type="Proteomes" id="UP000194664"/>
    </source>
</evidence>
<comment type="caution">
    <text evidence="2">The sequence shown here is derived from an EMBL/GenBank/DDBJ whole genome shotgun (WGS) entry which is preliminary data.</text>
</comment>
<reference evidence="2 3" key="1">
    <citation type="submission" date="2016-12" db="EMBL/GenBank/DDBJ databases">
        <title>The draft genome sequence of HSLHS2.</title>
        <authorList>
            <person name="Hu D."/>
            <person name="Wang L."/>
            <person name="Shao Z."/>
        </authorList>
    </citation>
    <scope>NUCLEOTIDE SEQUENCE [LARGE SCALE GENOMIC DNA]</scope>
    <source>
        <strain evidence="2">MCCC 1A06712</strain>
    </source>
</reference>
<feature type="transmembrane region" description="Helical" evidence="1">
    <location>
        <begin position="9"/>
        <end position="26"/>
    </location>
</feature>
<dbReference type="GO" id="GO:0006508">
    <property type="term" value="P:proteolysis"/>
    <property type="evidence" value="ECO:0007669"/>
    <property type="project" value="InterPro"/>
</dbReference>
<dbReference type="CDD" id="cd05483">
    <property type="entry name" value="retropepsin_like_bacteria"/>
    <property type="match status" value="1"/>
</dbReference>
<keyword evidence="1" id="KW-1133">Transmembrane helix</keyword>
<dbReference type="EMBL" id="MSPP01000001">
    <property type="protein sequence ID" value="OUD10782.1"/>
    <property type="molecule type" value="Genomic_DNA"/>
</dbReference>
<evidence type="ECO:0008006" key="4">
    <source>
        <dbReference type="Google" id="ProtNLM"/>
    </source>
</evidence>
<proteinExistence type="predicted"/>
<dbReference type="Gene3D" id="2.40.70.10">
    <property type="entry name" value="Acid Proteases"/>
    <property type="match status" value="1"/>
</dbReference>
<dbReference type="Proteomes" id="UP000194664">
    <property type="component" value="Unassembled WGS sequence"/>
</dbReference>
<dbReference type="InterPro" id="IPR021109">
    <property type="entry name" value="Peptidase_aspartic_dom_sf"/>
</dbReference>
<gene>
    <name evidence="2" type="ORF">BVC71_04685</name>
</gene>
<dbReference type="Pfam" id="PF13975">
    <property type="entry name" value="gag-asp_proteas"/>
    <property type="match status" value="1"/>
</dbReference>
<dbReference type="GO" id="GO:0004190">
    <property type="term" value="F:aspartic-type endopeptidase activity"/>
    <property type="evidence" value="ECO:0007669"/>
    <property type="project" value="InterPro"/>
</dbReference>
<accession>A0A251X2E9</accession>
<feature type="transmembrane region" description="Helical" evidence="1">
    <location>
        <begin position="38"/>
        <end position="55"/>
    </location>
</feature>
<keyword evidence="3" id="KW-1185">Reference proteome</keyword>